<proteinExistence type="predicted"/>
<evidence type="ECO:0000313" key="2">
    <source>
        <dbReference type="EMBL" id="SUZ73240.1"/>
    </source>
</evidence>
<keyword evidence="1" id="KW-0812">Transmembrane</keyword>
<keyword evidence="1" id="KW-1133">Transmembrane helix</keyword>
<sequence length="102" mass="11492">VFVQISLVGILSILLLVTASVAYLALPQGRLCPHCGGVTNPVILRRLLRILSPWVQWRWCSRCAWEGPRLRGPDLGPLDPPVDHDSGFRWGDPDYENVPIFY</sequence>
<name>A0A381Q2F3_9ZZZZ</name>
<accession>A0A381Q2F3</accession>
<reference evidence="2" key="1">
    <citation type="submission" date="2018-05" db="EMBL/GenBank/DDBJ databases">
        <authorList>
            <person name="Lanie J.A."/>
            <person name="Ng W.-L."/>
            <person name="Kazmierczak K.M."/>
            <person name="Andrzejewski T.M."/>
            <person name="Davidsen T.M."/>
            <person name="Wayne K.J."/>
            <person name="Tettelin H."/>
            <person name="Glass J.I."/>
            <person name="Rusch D."/>
            <person name="Podicherti R."/>
            <person name="Tsui H.-C.T."/>
            <person name="Winkler M.E."/>
        </authorList>
    </citation>
    <scope>NUCLEOTIDE SEQUENCE</scope>
</reference>
<protein>
    <submittedName>
        <fullName evidence="2">Uncharacterized protein</fullName>
    </submittedName>
</protein>
<evidence type="ECO:0000256" key="1">
    <source>
        <dbReference type="SAM" id="Phobius"/>
    </source>
</evidence>
<feature type="transmembrane region" description="Helical" evidence="1">
    <location>
        <begin position="6"/>
        <end position="26"/>
    </location>
</feature>
<dbReference type="AlphaFoldDB" id="A0A381Q2F3"/>
<organism evidence="2">
    <name type="scientific">marine metagenome</name>
    <dbReference type="NCBI Taxonomy" id="408172"/>
    <lineage>
        <taxon>unclassified sequences</taxon>
        <taxon>metagenomes</taxon>
        <taxon>ecological metagenomes</taxon>
    </lineage>
</organism>
<keyword evidence="1" id="KW-0472">Membrane</keyword>
<gene>
    <name evidence="2" type="ORF">METZ01_LOCUS26094</name>
</gene>
<feature type="non-terminal residue" evidence="2">
    <location>
        <position position="1"/>
    </location>
</feature>
<dbReference type="EMBL" id="UINC01001172">
    <property type="protein sequence ID" value="SUZ73240.1"/>
    <property type="molecule type" value="Genomic_DNA"/>
</dbReference>